<evidence type="ECO:0000313" key="9">
    <source>
        <dbReference type="EMBL" id="KAL1606250.1"/>
    </source>
</evidence>
<evidence type="ECO:0000256" key="7">
    <source>
        <dbReference type="SAM" id="MobiDB-lite"/>
    </source>
</evidence>
<keyword evidence="4" id="KW-0256">Endoplasmic reticulum</keyword>
<evidence type="ECO:0000256" key="5">
    <source>
        <dbReference type="ARBA" id="ARBA00022989"/>
    </source>
</evidence>
<proteinExistence type="inferred from homology"/>
<sequence length="189" mass="21513">MAQVGYPTIASVTRTYSLQKAVKTLAAANTRRLNQTLVATLVIHLFFWLFRALLFRSSFTRKSLLLYIALASPQLFINFLFEKQSRPINAADGSIKRAGEDLEAKGLTEYLWDITYWTYGNLLLVTFLGDWAWIFWGIIPLYSVWLAWTTYTGMRGGYQDAAGVPQPEAGTSKRQAKLEKRGGQKVQYR</sequence>
<protein>
    <recommendedName>
        <fullName evidence="11">DUF788-domain-containing protein</fullName>
    </recommendedName>
</protein>
<evidence type="ECO:0000256" key="6">
    <source>
        <dbReference type="ARBA" id="ARBA00023136"/>
    </source>
</evidence>
<comment type="caution">
    <text evidence="9">The sequence shown here is derived from an EMBL/GenBank/DDBJ whole genome shotgun (WGS) entry which is preliminary data.</text>
</comment>
<evidence type="ECO:0000256" key="1">
    <source>
        <dbReference type="ARBA" id="ARBA00004477"/>
    </source>
</evidence>
<comment type="subcellular location">
    <subcellularLocation>
        <location evidence="1">Endoplasmic reticulum membrane</location>
        <topology evidence="1">Multi-pass membrane protein</topology>
    </subcellularLocation>
</comment>
<gene>
    <name evidence="9" type="ORF">SLS60_003652</name>
</gene>
<dbReference type="PANTHER" id="PTHR13505">
    <property type="entry name" value="TRANSMEMBRANE PROTEIN 208"/>
    <property type="match status" value="1"/>
</dbReference>
<keyword evidence="6 8" id="KW-0472">Membrane</keyword>
<evidence type="ECO:0000313" key="10">
    <source>
        <dbReference type="Proteomes" id="UP001521785"/>
    </source>
</evidence>
<evidence type="ECO:0000256" key="4">
    <source>
        <dbReference type="ARBA" id="ARBA00022824"/>
    </source>
</evidence>
<dbReference type="PANTHER" id="PTHR13505:SF7">
    <property type="entry name" value="TRANSMEMBRANE PROTEIN 208"/>
    <property type="match status" value="1"/>
</dbReference>
<dbReference type="InterPro" id="IPR008506">
    <property type="entry name" value="SND2/TMEM208"/>
</dbReference>
<comment type="similarity">
    <text evidence="2">Belongs to the TMEM208 family.</text>
</comment>
<evidence type="ECO:0008006" key="11">
    <source>
        <dbReference type="Google" id="ProtNLM"/>
    </source>
</evidence>
<feature type="transmembrane region" description="Helical" evidence="8">
    <location>
        <begin position="37"/>
        <end position="55"/>
    </location>
</feature>
<dbReference type="Proteomes" id="UP001521785">
    <property type="component" value="Unassembled WGS sequence"/>
</dbReference>
<evidence type="ECO:0000256" key="3">
    <source>
        <dbReference type="ARBA" id="ARBA00022692"/>
    </source>
</evidence>
<feature type="transmembrane region" description="Helical" evidence="8">
    <location>
        <begin position="131"/>
        <end position="148"/>
    </location>
</feature>
<reference evidence="9 10" key="1">
    <citation type="submission" date="2024-02" db="EMBL/GenBank/DDBJ databases">
        <title>De novo assembly and annotation of 12 fungi associated with fruit tree decline syndrome in Ontario, Canada.</title>
        <authorList>
            <person name="Sulman M."/>
            <person name="Ellouze W."/>
            <person name="Ilyukhin E."/>
        </authorList>
    </citation>
    <scope>NUCLEOTIDE SEQUENCE [LARGE SCALE GENOMIC DNA]</scope>
    <source>
        <strain evidence="9 10">M42-189</strain>
    </source>
</reference>
<organism evidence="9 10">
    <name type="scientific">Paraconiothyrium brasiliense</name>
    <dbReference type="NCBI Taxonomy" id="300254"/>
    <lineage>
        <taxon>Eukaryota</taxon>
        <taxon>Fungi</taxon>
        <taxon>Dikarya</taxon>
        <taxon>Ascomycota</taxon>
        <taxon>Pezizomycotina</taxon>
        <taxon>Dothideomycetes</taxon>
        <taxon>Pleosporomycetidae</taxon>
        <taxon>Pleosporales</taxon>
        <taxon>Massarineae</taxon>
        <taxon>Didymosphaeriaceae</taxon>
        <taxon>Paraconiothyrium</taxon>
    </lineage>
</organism>
<name>A0ABR3RP79_9PLEO</name>
<dbReference type="Pfam" id="PF05620">
    <property type="entry name" value="TMEM208_SND2"/>
    <property type="match status" value="1"/>
</dbReference>
<keyword evidence="5 8" id="KW-1133">Transmembrane helix</keyword>
<feature type="region of interest" description="Disordered" evidence="7">
    <location>
        <begin position="164"/>
        <end position="189"/>
    </location>
</feature>
<accession>A0ABR3RP79</accession>
<keyword evidence="10" id="KW-1185">Reference proteome</keyword>
<dbReference type="EMBL" id="JAKJXO020000004">
    <property type="protein sequence ID" value="KAL1606250.1"/>
    <property type="molecule type" value="Genomic_DNA"/>
</dbReference>
<evidence type="ECO:0000256" key="8">
    <source>
        <dbReference type="SAM" id="Phobius"/>
    </source>
</evidence>
<keyword evidence="3 8" id="KW-0812">Transmembrane</keyword>
<evidence type="ECO:0000256" key="2">
    <source>
        <dbReference type="ARBA" id="ARBA00009950"/>
    </source>
</evidence>